<gene>
    <name evidence="1" type="ORF">GCM10007383_00990</name>
</gene>
<dbReference type="RefSeq" id="WP_026815105.1">
    <property type="nucleotide sequence ID" value="NZ_BMWP01000001.1"/>
</dbReference>
<reference evidence="1" key="1">
    <citation type="journal article" date="2014" name="Int. J. Syst. Evol. Microbiol.">
        <title>Complete genome sequence of Corynebacterium casei LMG S-19264T (=DSM 44701T), isolated from a smear-ripened cheese.</title>
        <authorList>
            <consortium name="US DOE Joint Genome Institute (JGI-PGF)"/>
            <person name="Walter F."/>
            <person name="Albersmeier A."/>
            <person name="Kalinowski J."/>
            <person name="Ruckert C."/>
        </authorList>
    </citation>
    <scope>NUCLEOTIDE SEQUENCE</scope>
    <source>
        <strain evidence="1">KCTC 12113</strain>
    </source>
</reference>
<keyword evidence="2" id="KW-1185">Reference proteome</keyword>
<accession>A0A918IM79</accession>
<evidence type="ECO:0000313" key="1">
    <source>
        <dbReference type="EMBL" id="GGW21948.1"/>
    </source>
</evidence>
<dbReference type="AlphaFoldDB" id="A0A918IM79"/>
<evidence type="ECO:0000313" key="2">
    <source>
        <dbReference type="Proteomes" id="UP000634668"/>
    </source>
</evidence>
<sequence length="60" mass="7153">MRAYPETNSHEEIEKLWDDFYSPQSTSFKESFNQEELSFLSQFNDVIATKNWKIIQAFAD</sequence>
<organism evidence="1 2">
    <name type="scientific">Arenibacter certesii</name>
    <dbReference type="NCBI Taxonomy" id="228955"/>
    <lineage>
        <taxon>Bacteria</taxon>
        <taxon>Pseudomonadati</taxon>
        <taxon>Bacteroidota</taxon>
        <taxon>Flavobacteriia</taxon>
        <taxon>Flavobacteriales</taxon>
        <taxon>Flavobacteriaceae</taxon>
        <taxon>Arenibacter</taxon>
    </lineage>
</organism>
<reference evidence="1" key="2">
    <citation type="submission" date="2020-09" db="EMBL/GenBank/DDBJ databases">
        <authorList>
            <person name="Sun Q."/>
            <person name="Kim S."/>
        </authorList>
    </citation>
    <scope>NUCLEOTIDE SEQUENCE</scope>
    <source>
        <strain evidence="1">KCTC 12113</strain>
    </source>
</reference>
<proteinExistence type="predicted"/>
<protein>
    <submittedName>
        <fullName evidence="1">Uncharacterized protein</fullName>
    </submittedName>
</protein>
<comment type="caution">
    <text evidence="1">The sequence shown here is derived from an EMBL/GenBank/DDBJ whole genome shotgun (WGS) entry which is preliminary data.</text>
</comment>
<name>A0A918IM79_9FLAO</name>
<dbReference type="Proteomes" id="UP000634668">
    <property type="component" value="Unassembled WGS sequence"/>
</dbReference>
<dbReference type="EMBL" id="BMWP01000001">
    <property type="protein sequence ID" value="GGW21948.1"/>
    <property type="molecule type" value="Genomic_DNA"/>
</dbReference>